<dbReference type="EMBL" id="SMSJ01000001">
    <property type="protein sequence ID" value="TDH64675.1"/>
    <property type="molecule type" value="Genomic_DNA"/>
</dbReference>
<evidence type="ECO:0000313" key="3">
    <source>
        <dbReference type="Proteomes" id="UP000295096"/>
    </source>
</evidence>
<dbReference type="InterPro" id="IPR001296">
    <property type="entry name" value="Glyco_trans_1"/>
</dbReference>
<comment type="caution">
    <text evidence="2">The sequence shown here is derived from an EMBL/GenBank/DDBJ whole genome shotgun (WGS) entry which is preliminary data.</text>
</comment>
<dbReference type="PANTHER" id="PTHR12526:SF636">
    <property type="entry name" value="BLL3647 PROTEIN"/>
    <property type="match status" value="1"/>
</dbReference>
<evidence type="ECO:0000259" key="1">
    <source>
        <dbReference type="Pfam" id="PF00534"/>
    </source>
</evidence>
<dbReference type="Gene3D" id="3.40.50.2000">
    <property type="entry name" value="Glycogen Phosphorylase B"/>
    <property type="match status" value="2"/>
</dbReference>
<dbReference type="RefSeq" id="WP_133286831.1">
    <property type="nucleotide sequence ID" value="NZ_SMSJ01000001.1"/>
</dbReference>
<dbReference type="PANTHER" id="PTHR12526">
    <property type="entry name" value="GLYCOSYLTRANSFERASE"/>
    <property type="match status" value="1"/>
</dbReference>
<proteinExistence type="predicted"/>
<feature type="domain" description="Glycosyl transferase family 1" evidence="1">
    <location>
        <begin position="209"/>
        <end position="367"/>
    </location>
</feature>
<keyword evidence="2" id="KW-0808">Transferase</keyword>
<protein>
    <submittedName>
        <fullName evidence="2">Glycosyltransferase</fullName>
    </submittedName>
</protein>
<name>A0A4V3AAS8_9PROT</name>
<dbReference type="GO" id="GO:0016757">
    <property type="term" value="F:glycosyltransferase activity"/>
    <property type="evidence" value="ECO:0007669"/>
    <property type="project" value="InterPro"/>
</dbReference>
<accession>A0A4V3AAS8</accession>
<dbReference type="OrthoDB" id="9801609at2"/>
<dbReference type="SUPFAM" id="SSF53756">
    <property type="entry name" value="UDP-Glycosyltransferase/glycogen phosphorylase"/>
    <property type="match status" value="1"/>
</dbReference>
<evidence type="ECO:0000313" key="2">
    <source>
        <dbReference type="EMBL" id="TDH64675.1"/>
    </source>
</evidence>
<dbReference type="Pfam" id="PF00534">
    <property type="entry name" value="Glycos_transf_1"/>
    <property type="match status" value="1"/>
</dbReference>
<keyword evidence="3" id="KW-1185">Reference proteome</keyword>
<sequence length="425" mass="44174">MTPGSSLPLPAGLVVFTPLPPGRSGIASYAAELLPVLAAALPVVAVVARRQDIVPLAGCEVLSVLDYRGRPALRGWAHLYQIGNSLDHAHAYVAALRRPGIVTLHDPVLHHLVEALTLGRGNPAGYAAALSAEHGEAGRRVALLRAQGLLHPGTRFLLPMHRQVLDRAQGVILHSRFAAGRVQRPGGPPLRVVPHHLPGAVAALDGLDRAAARQRLGLPAQAPILLSLGHATPAKRIDLVLAAVARLAADFPDLLHVIAGAPDPGLDLAGHIDRLGLRDRVRVTGWLPEDAFLPYARAADLLVNLRHPQAGETSGALVGALGMGLPAVVDATGPAAEYPDAVVAKLPPGPEPAARLAALVAGLLRDSAGLAARGAAARAHLRQEHGLAASAAAYLDAITIWDAARRARQGQPTLARRPAPDPPCC</sequence>
<reference evidence="2 3" key="1">
    <citation type="journal article" date="2016" name="J. Microbiol.">
        <title>Dankookia rubra gen. nov., sp. nov., an alphaproteobacterium isolated from sediment of a shallow stream.</title>
        <authorList>
            <person name="Kim W.H."/>
            <person name="Kim D.H."/>
            <person name="Kang K."/>
            <person name="Ahn T.Y."/>
        </authorList>
    </citation>
    <scope>NUCLEOTIDE SEQUENCE [LARGE SCALE GENOMIC DNA]</scope>
    <source>
        <strain evidence="2 3">JCM30602</strain>
    </source>
</reference>
<organism evidence="2 3">
    <name type="scientific">Dankookia rubra</name>
    <dbReference type="NCBI Taxonomy" id="1442381"/>
    <lineage>
        <taxon>Bacteria</taxon>
        <taxon>Pseudomonadati</taxon>
        <taxon>Pseudomonadota</taxon>
        <taxon>Alphaproteobacteria</taxon>
        <taxon>Acetobacterales</taxon>
        <taxon>Roseomonadaceae</taxon>
        <taxon>Dankookia</taxon>
    </lineage>
</organism>
<dbReference type="Proteomes" id="UP000295096">
    <property type="component" value="Unassembled WGS sequence"/>
</dbReference>
<dbReference type="AlphaFoldDB" id="A0A4V3AAS8"/>
<gene>
    <name evidence="2" type="ORF">E2C06_01690</name>
</gene>